<dbReference type="InterPro" id="IPR011059">
    <property type="entry name" value="Metal-dep_hydrolase_composite"/>
</dbReference>
<reference evidence="7" key="1">
    <citation type="submission" date="2010-11" db="EMBL/GenBank/DDBJ databases">
        <title>The complete genome of Mahella australiensis DSM 15567.</title>
        <authorList>
            <consortium name="US DOE Joint Genome Institute (JGI-PGF)"/>
            <person name="Lucas S."/>
            <person name="Copeland A."/>
            <person name="Lapidus A."/>
            <person name="Bruce D."/>
            <person name="Goodwin L."/>
            <person name="Pitluck S."/>
            <person name="Kyrpides N."/>
            <person name="Mavromatis K."/>
            <person name="Pagani I."/>
            <person name="Ivanova N."/>
            <person name="Teshima H."/>
            <person name="Brettin T."/>
            <person name="Detter J.C."/>
            <person name="Han C."/>
            <person name="Tapia R."/>
            <person name="Land M."/>
            <person name="Hauser L."/>
            <person name="Markowitz V."/>
            <person name="Cheng J.-F."/>
            <person name="Hugenholtz P."/>
            <person name="Woyke T."/>
            <person name="Wu D."/>
            <person name="Spring S."/>
            <person name="Pukall R."/>
            <person name="Steenblock K."/>
            <person name="Schneider S."/>
            <person name="Klenk H.-P."/>
            <person name="Eisen J.A."/>
        </authorList>
    </citation>
    <scope>NUCLEOTIDE SEQUENCE [LARGE SCALE GENOMIC DNA]</scope>
    <source>
        <strain evidence="7">DSM 15567 / CIP 107919 / 50-1 BON</strain>
    </source>
</reference>
<dbReference type="InterPro" id="IPR032466">
    <property type="entry name" value="Metal_Hydrolase"/>
</dbReference>
<dbReference type="KEGG" id="mas:Mahau_0328"/>
<evidence type="ECO:0000256" key="1">
    <source>
        <dbReference type="ARBA" id="ARBA00022723"/>
    </source>
</evidence>
<keyword evidence="1 4" id="KW-0479">Metal-binding</keyword>
<comment type="function">
    <text evidence="4">Catalyzes the deamination of 5-methylthioadenosine and S-adenosyl-L-homocysteine into 5-methylthioinosine and S-inosyl-L-homocysteine, respectively. Is also able to deaminate adenosine.</text>
</comment>
<dbReference type="SUPFAM" id="SSF51556">
    <property type="entry name" value="Metallo-dependent hydrolases"/>
    <property type="match status" value="1"/>
</dbReference>
<dbReference type="GO" id="GO:0046872">
    <property type="term" value="F:metal ion binding"/>
    <property type="evidence" value="ECO:0007669"/>
    <property type="project" value="UniProtKB-KW"/>
</dbReference>
<dbReference type="HOGENOM" id="CLU_012358_2_1_9"/>
<organism evidence="6 7">
    <name type="scientific">Mahella australiensis (strain DSM 15567 / CIP 107919 / 50-1 BON)</name>
    <dbReference type="NCBI Taxonomy" id="697281"/>
    <lineage>
        <taxon>Bacteria</taxon>
        <taxon>Bacillati</taxon>
        <taxon>Bacillota</taxon>
        <taxon>Clostridia</taxon>
        <taxon>Thermoanaerobacterales</taxon>
        <taxon>Thermoanaerobacterales Family IV. Incertae Sedis</taxon>
        <taxon>Mahella</taxon>
    </lineage>
</organism>
<sequence length="426" mass="47006">MNMLIKNVSAVTMDEQHPVIKDAFIEIRGDRIERIGESNEMPDDCQVIDGHGRIAMPGLINCHTHVGMTLFRGYADDMPLMRWLNDKIWPLEDKLTPEMVYNASMLGILEMIKAGVTAFADMYFFMDKTAQAVLDSGVRAVLARGLQDGDKGDTRLEENRRLYMDWNDAGAGRISIMVGPHAVYTCNPEYLEKVADLAAELHTGVHMHLSETQQEVDDCIAAYGCSPIELAHRAGLTMFPMIAAHCVYPVGDDIALLKADNMNVAYNPVSNMKLGSGFCPVDQYINQGIRVGLGTDSAASNNNLSIFKEMHAAAFIEKGRLKDPVAMPVWQVLKSATADGAAALGIDKAGVLKPGMKADVILLDVDGPHAHPLYDPVSHIVYSAKDTDVDTVIIDGRVVMEHKEVKTIDEERLYHDVERLVSDFEY</sequence>
<evidence type="ECO:0000313" key="6">
    <source>
        <dbReference type="EMBL" id="AEE95544.1"/>
    </source>
</evidence>
<feature type="binding site" evidence="4">
    <location>
        <position position="63"/>
    </location>
    <ligand>
        <name>Zn(2+)</name>
        <dbReference type="ChEBI" id="CHEBI:29105"/>
    </ligand>
</feature>
<feature type="binding site" evidence="4">
    <location>
        <position position="296"/>
    </location>
    <ligand>
        <name>Zn(2+)</name>
        <dbReference type="ChEBI" id="CHEBI:29105"/>
    </ligand>
</feature>
<feature type="binding site" evidence="4">
    <location>
        <position position="208"/>
    </location>
    <ligand>
        <name>Zn(2+)</name>
        <dbReference type="ChEBI" id="CHEBI:29105"/>
    </ligand>
</feature>
<dbReference type="OrthoDB" id="9807210at2"/>
<keyword evidence="7" id="KW-1185">Reference proteome</keyword>
<keyword evidence="2 4" id="KW-0378">Hydrolase</keyword>
<feature type="binding site" evidence="4">
    <location>
        <position position="65"/>
    </location>
    <ligand>
        <name>Zn(2+)</name>
        <dbReference type="ChEBI" id="CHEBI:29105"/>
    </ligand>
</feature>
<dbReference type="EMBL" id="CP002360">
    <property type="protein sequence ID" value="AEE95544.1"/>
    <property type="molecule type" value="Genomic_DNA"/>
</dbReference>
<dbReference type="STRING" id="697281.Mahau_0328"/>
<feature type="domain" description="Amidohydrolase-related" evidence="5">
    <location>
        <begin position="54"/>
        <end position="399"/>
    </location>
</feature>
<feature type="binding site" evidence="4">
    <location>
        <position position="181"/>
    </location>
    <ligand>
        <name>substrate</name>
    </ligand>
</feature>
<feature type="binding site" evidence="4">
    <location>
        <position position="296"/>
    </location>
    <ligand>
        <name>substrate</name>
    </ligand>
</feature>
<reference evidence="6 7" key="2">
    <citation type="journal article" date="2011" name="Stand. Genomic Sci.">
        <title>Complete genome sequence of Mahella australiensis type strain (50-1 BON).</title>
        <authorList>
            <person name="Sikorski J."/>
            <person name="Teshima H."/>
            <person name="Nolan M."/>
            <person name="Lucas S."/>
            <person name="Hammon N."/>
            <person name="Deshpande S."/>
            <person name="Cheng J.F."/>
            <person name="Pitluck S."/>
            <person name="Liolios K."/>
            <person name="Pagani I."/>
            <person name="Ivanova N."/>
            <person name="Huntemann M."/>
            <person name="Mavromatis K."/>
            <person name="Ovchinikova G."/>
            <person name="Pati A."/>
            <person name="Tapia R."/>
            <person name="Han C."/>
            <person name="Goodwin L."/>
            <person name="Chen A."/>
            <person name="Palaniappan K."/>
            <person name="Land M."/>
            <person name="Hauser L."/>
            <person name="Ngatchou-Djao O.D."/>
            <person name="Rohde M."/>
            <person name="Pukall R."/>
            <person name="Spring S."/>
            <person name="Abt B."/>
            <person name="Goker M."/>
            <person name="Detter J.C."/>
            <person name="Woyke T."/>
            <person name="Bristow J."/>
            <person name="Markowitz V."/>
            <person name="Hugenholtz P."/>
            <person name="Eisen J.A."/>
            <person name="Kyrpides N.C."/>
            <person name="Klenk H.P."/>
            <person name="Lapidus A."/>
        </authorList>
    </citation>
    <scope>NUCLEOTIDE SEQUENCE [LARGE SCALE GENOMIC DNA]</scope>
    <source>
        <strain evidence="7">DSM 15567 / CIP 107919 / 50-1 BON</strain>
    </source>
</reference>
<dbReference type="PANTHER" id="PTHR43794">
    <property type="entry name" value="AMINOHYDROLASE SSNA-RELATED"/>
    <property type="match status" value="1"/>
</dbReference>
<evidence type="ECO:0000256" key="2">
    <source>
        <dbReference type="ARBA" id="ARBA00022801"/>
    </source>
</evidence>
<dbReference type="CDD" id="cd01298">
    <property type="entry name" value="ATZ_TRZ_like"/>
    <property type="match status" value="1"/>
</dbReference>
<dbReference type="eggNOG" id="COG0402">
    <property type="taxonomic scope" value="Bacteria"/>
</dbReference>
<evidence type="ECO:0000256" key="3">
    <source>
        <dbReference type="ARBA" id="ARBA00022833"/>
    </source>
</evidence>
<proteinExistence type="inferred from homology"/>
<comment type="catalytic activity">
    <reaction evidence="4">
        <text>S-adenosyl-L-homocysteine + H2O + H(+) = S-inosyl-L-homocysteine + NH4(+)</text>
        <dbReference type="Rhea" id="RHEA:20716"/>
        <dbReference type="ChEBI" id="CHEBI:15377"/>
        <dbReference type="ChEBI" id="CHEBI:15378"/>
        <dbReference type="ChEBI" id="CHEBI:28938"/>
        <dbReference type="ChEBI" id="CHEBI:57856"/>
        <dbReference type="ChEBI" id="CHEBI:57985"/>
        <dbReference type="EC" id="3.5.4.28"/>
    </reaction>
</comment>
<evidence type="ECO:0000313" key="7">
    <source>
        <dbReference type="Proteomes" id="UP000008457"/>
    </source>
</evidence>
<feature type="binding site" evidence="4">
    <location>
        <position position="144"/>
    </location>
    <ligand>
        <name>substrate</name>
    </ligand>
</feature>
<evidence type="ECO:0000256" key="4">
    <source>
        <dbReference type="HAMAP-Rule" id="MF_01281"/>
    </source>
</evidence>
<protein>
    <recommendedName>
        <fullName evidence="4">5-methylthioadenosine/S-adenosylhomocysteine deaminase</fullName>
        <shortName evidence="4">MTA/SAH deaminase</shortName>
        <ecNumber evidence="4">3.5.4.28</ecNumber>
        <ecNumber evidence="4">3.5.4.31</ecNumber>
    </recommendedName>
</protein>
<dbReference type="Proteomes" id="UP000008457">
    <property type="component" value="Chromosome"/>
</dbReference>
<dbReference type="Gene3D" id="3.20.20.140">
    <property type="entry name" value="Metal-dependent hydrolases"/>
    <property type="match status" value="1"/>
</dbReference>
<comment type="caution">
    <text evidence="4">Lacks conserved residue(s) required for the propagation of feature annotation.</text>
</comment>
<comment type="similarity">
    <text evidence="4">Belongs to the metallo-dependent hydrolases superfamily. MTA/SAH deaminase family.</text>
</comment>
<dbReference type="PANTHER" id="PTHR43794:SF11">
    <property type="entry name" value="AMIDOHYDROLASE-RELATED DOMAIN-CONTAINING PROTEIN"/>
    <property type="match status" value="1"/>
</dbReference>
<dbReference type="InterPro" id="IPR006680">
    <property type="entry name" value="Amidohydro-rel"/>
</dbReference>
<dbReference type="AlphaFoldDB" id="F3ZXN7"/>
<dbReference type="EC" id="3.5.4.31" evidence="4"/>
<keyword evidence="3 4" id="KW-0862">Zinc</keyword>
<name>F3ZXN7_MAHA5</name>
<dbReference type="InterPro" id="IPR050287">
    <property type="entry name" value="MTA/SAH_deaminase"/>
</dbReference>
<feature type="binding site" evidence="4">
    <location>
        <position position="92"/>
    </location>
    <ligand>
        <name>substrate</name>
    </ligand>
</feature>
<accession>F3ZXN7</accession>
<dbReference type="EC" id="3.5.4.28" evidence="4"/>
<dbReference type="FunFam" id="3.20.20.140:FF:000014">
    <property type="entry name" value="5-methylthioadenosine/S-adenosylhomocysteine deaminase"/>
    <property type="match status" value="1"/>
</dbReference>
<evidence type="ECO:0000259" key="5">
    <source>
        <dbReference type="Pfam" id="PF01979"/>
    </source>
</evidence>
<dbReference type="RefSeq" id="WP_013779977.1">
    <property type="nucleotide sequence ID" value="NC_015520.1"/>
</dbReference>
<dbReference type="GO" id="GO:0090614">
    <property type="term" value="F:5'-methylthioadenosine deaminase activity"/>
    <property type="evidence" value="ECO:0007669"/>
    <property type="project" value="UniProtKB-UniRule"/>
</dbReference>
<comment type="catalytic activity">
    <reaction evidence="4">
        <text>S-methyl-5'-thioadenosine + H2O + H(+) = S-methyl-5'-thioinosine + NH4(+)</text>
        <dbReference type="Rhea" id="RHEA:25025"/>
        <dbReference type="ChEBI" id="CHEBI:15377"/>
        <dbReference type="ChEBI" id="CHEBI:15378"/>
        <dbReference type="ChEBI" id="CHEBI:17509"/>
        <dbReference type="ChEBI" id="CHEBI:28938"/>
        <dbReference type="ChEBI" id="CHEBI:48595"/>
        <dbReference type="EC" id="3.5.4.31"/>
    </reaction>
</comment>
<dbReference type="Pfam" id="PF01979">
    <property type="entry name" value="Amidohydro_1"/>
    <property type="match status" value="1"/>
</dbReference>
<gene>
    <name evidence="4" type="primary">mtaD</name>
    <name evidence="6" type="ordered locus">Mahau_0328</name>
</gene>
<dbReference type="SUPFAM" id="SSF51338">
    <property type="entry name" value="Composite domain of metallo-dependent hydrolases"/>
    <property type="match status" value="1"/>
</dbReference>
<dbReference type="HAMAP" id="MF_01281">
    <property type="entry name" value="MTA_SAH_deamin"/>
    <property type="match status" value="1"/>
</dbReference>
<feature type="binding site" evidence="4">
    <location>
        <position position="211"/>
    </location>
    <ligand>
        <name>substrate</name>
    </ligand>
</feature>
<comment type="cofactor">
    <cofactor evidence="4">
        <name>Zn(2+)</name>
        <dbReference type="ChEBI" id="CHEBI:29105"/>
    </cofactor>
    <text evidence="4">Binds 1 zinc ion per subunit.</text>
</comment>
<dbReference type="GO" id="GO:0050270">
    <property type="term" value="F:S-adenosylhomocysteine deaminase activity"/>
    <property type="evidence" value="ECO:0007669"/>
    <property type="project" value="UniProtKB-UniRule"/>
</dbReference>
<dbReference type="InterPro" id="IPR023512">
    <property type="entry name" value="Deaminase_MtaD/DadD"/>
</dbReference>
<dbReference type="Gene3D" id="2.30.40.10">
    <property type="entry name" value="Urease, subunit C, domain 1"/>
    <property type="match status" value="1"/>
</dbReference>